<dbReference type="Proteomes" id="UP000076761">
    <property type="component" value="Unassembled WGS sequence"/>
</dbReference>
<sequence length="260" mass="29451">MANDIDGRVNPATHAESASLDIDVDVSMISTQPFYPDNFTARLHSFLTHKDPGKQIYALSQMPHLATCNWRGRTNFAKETTILACRGAQFPLKLWIVGELVTAYFFEQNSSDPLKRVNLYIRPLLPTDMSTAERLLHMFVSVEGDQPTLRDTVKVGRWQTQRKRGSTETTATPFTILYDATTTFCAKDQMTTLDPSQLGRGDVLLAEVEVVRYHPMDADNHSPDLSKWEIRFDIQALSLLLQAPEEYNDVVDNRESNVEI</sequence>
<keyword evidence="2" id="KW-1185">Reference proteome</keyword>
<accession>A0A165MTG1</accession>
<name>A0A165MTG1_9AGAM</name>
<dbReference type="InParanoid" id="A0A165MTG1"/>
<dbReference type="OrthoDB" id="2873829at2759"/>
<gene>
    <name evidence="1" type="ORF">NEOLEDRAFT_1184021</name>
</gene>
<organism evidence="1 2">
    <name type="scientific">Neolentinus lepideus HHB14362 ss-1</name>
    <dbReference type="NCBI Taxonomy" id="1314782"/>
    <lineage>
        <taxon>Eukaryota</taxon>
        <taxon>Fungi</taxon>
        <taxon>Dikarya</taxon>
        <taxon>Basidiomycota</taxon>
        <taxon>Agaricomycotina</taxon>
        <taxon>Agaricomycetes</taxon>
        <taxon>Gloeophyllales</taxon>
        <taxon>Gloeophyllaceae</taxon>
        <taxon>Neolentinus</taxon>
    </lineage>
</organism>
<proteinExistence type="predicted"/>
<reference evidence="1 2" key="1">
    <citation type="journal article" date="2016" name="Mol. Biol. Evol.">
        <title>Comparative Genomics of Early-Diverging Mushroom-Forming Fungi Provides Insights into the Origins of Lignocellulose Decay Capabilities.</title>
        <authorList>
            <person name="Nagy L.G."/>
            <person name="Riley R."/>
            <person name="Tritt A."/>
            <person name="Adam C."/>
            <person name="Daum C."/>
            <person name="Floudas D."/>
            <person name="Sun H."/>
            <person name="Yadav J.S."/>
            <person name="Pangilinan J."/>
            <person name="Larsson K.H."/>
            <person name="Matsuura K."/>
            <person name="Barry K."/>
            <person name="Labutti K."/>
            <person name="Kuo R."/>
            <person name="Ohm R.A."/>
            <person name="Bhattacharya S.S."/>
            <person name="Shirouzu T."/>
            <person name="Yoshinaga Y."/>
            <person name="Martin F.M."/>
            <person name="Grigoriev I.V."/>
            <person name="Hibbett D.S."/>
        </authorList>
    </citation>
    <scope>NUCLEOTIDE SEQUENCE [LARGE SCALE GENOMIC DNA]</scope>
    <source>
        <strain evidence="1 2">HHB14362 ss-1</strain>
    </source>
</reference>
<dbReference type="AlphaFoldDB" id="A0A165MTG1"/>
<protein>
    <submittedName>
        <fullName evidence="1">Uncharacterized protein</fullName>
    </submittedName>
</protein>
<evidence type="ECO:0000313" key="1">
    <source>
        <dbReference type="EMBL" id="KZT18754.1"/>
    </source>
</evidence>
<dbReference type="EMBL" id="KV425663">
    <property type="protein sequence ID" value="KZT18754.1"/>
    <property type="molecule type" value="Genomic_DNA"/>
</dbReference>
<evidence type="ECO:0000313" key="2">
    <source>
        <dbReference type="Proteomes" id="UP000076761"/>
    </source>
</evidence>